<dbReference type="Pfam" id="PF00814">
    <property type="entry name" value="TsaD"/>
    <property type="match status" value="1"/>
</dbReference>
<protein>
    <submittedName>
        <fullName evidence="2">tRNA (Adenosine(37)-N6)-threonylcarbamoyltransferase complex dimerization subunit type 1 TsaB</fullName>
    </submittedName>
</protein>
<reference evidence="2 3" key="1">
    <citation type="submission" date="2019-08" db="EMBL/GenBank/DDBJ databases">
        <title>In-depth cultivation of the pig gut microbiome towards novel bacterial diversity and tailored functional studies.</title>
        <authorList>
            <person name="Wylensek D."/>
            <person name="Hitch T.C.A."/>
            <person name="Clavel T."/>
        </authorList>
    </citation>
    <scope>NUCLEOTIDE SEQUENCE [LARGE SCALE GENOMIC DNA]</scope>
    <source>
        <strain evidence="2 3">BBE-744-WT-12</strain>
    </source>
</reference>
<name>A0A844G5N5_9BACT</name>
<dbReference type="Proteomes" id="UP000435649">
    <property type="component" value="Unassembled WGS sequence"/>
</dbReference>
<dbReference type="AlphaFoldDB" id="A0A844G5N5"/>
<gene>
    <name evidence="2" type="primary">tsaB</name>
    <name evidence="2" type="ORF">FYJ85_14265</name>
</gene>
<keyword evidence="2" id="KW-0808">Transferase</keyword>
<dbReference type="GO" id="GO:0016740">
    <property type="term" value="F:transferase activity"/>
    <property type="evidence" value="ECO:0007669"/>
    <property type="project" value="UniProtKB-KW"/>
</dbReference>
<dbReference type="SUPFAM" id="SSF53067">
    <property type="entry name" value="Actin-like ATPase domain"/>
    <property type="match status" value="1"/>
</dbReference>
<dbReference type="InterPro" id="IPR000905">
    <property type="entry name" value="Gcp-like_dom"/>
</dbReference>
<evidence type="ECO:0000259" key="1">
    <source>
        <dbReference type="Pfam" id="PF00814"/>
    </source>
</evidence>
<dbReference type="RefSeq" id="WP_106053723.1">
    <property type="nucleotide sequence ID" value="NZ_CALXOB010000050.1"/>
</dbReference>
<evidence type="ECO:0000313" key="2">
    <source>
        <dbReference type="EMBL" id="MST98205.1"/>
    </source>
</evidence>
<dbReference type="GO" id="GO:0002949">
    <property type="term" value="P:tRNA threonylcarbamoyladenosine modification"/>
    <property type="evidence" value="ECO:0007669"/>
    <property type="project" value="InterPro"/>
</dbReference>
<comment type="caution">
    <text evidence="2">The sequence shown here is derived from an EMBL/GenBank/DDBJ whole genome shotgun (WGS) entry which is preliminary data.</text>
</comment>
<dbReference type="InterPro" id="IPR043129">
    <property type="entry name" value="ATPase_NBD"/>
</dbReference>
<organism evidence="2 3">
    <name type="scientific">Victivallis lenta</name>
    <dbReference type="NCBI Taxonomy" id="2606640"/>
    <lineage>
        <taxon>Bacteria</taxon>
        <taxon>Pseudomonadati</taxon>
        <taxon>Lentisphaerota</taxon>
        <taxon>Lentisphaeria</taxon>
        <taxon>Victivallales</taxon>
        <taxon>Victivallaceae</taxon>
        <taxon>Victivallis</taxon>
    </lineage>
</organism>
<proteinExistence type="predicted"/>
<keyword evidence="3" id="KW-1185">Reference proteome</keyword>
<dbReference type="Gene3D" id="3.30.420.40">
    <property type="match status" value="2"/>
</dbReference>
<dbReference type="NCBIfam" id="TIGR03725">
    <property type="entry name" value="T6A_YeaZ"/>
    <property type="match status" value="1"/>
</dbReference>
<evidence type="ECO:0000313" key="3">
    <source>
        <dbReference type="Proteomes" id="UP000435649"/>
    </source>
</evidence>
<feature type="domain" description="Gcp-like" evidence="1">
    <location>
        <begin position="40"/>
        <end position="134"/>
    </location>
</feature>
<accession>A0A844G5N5</accession>
<sequence length="224" mass="23994">MSTNYAAALDLSGREAGFAVLDGGKVVLSLVRPMRGRDSAQLAAWVKEELRKAGIALESIRRWTVGSGPGSFTGMRLAAALVNGWTYGKAVETRCVPTAAALAANLDAAEGERIGALCDGRNRELIFFELEIRNGEAVPTGVEKVLNAEQAKAFFADYAGKRLTAFESELPALEKLLEPEVAARITAFPSIRPEALALASWKPFDNNLADLVYIRPAVFTAPIA</sequence>
<dbReference type="EMBL" id="VUNS01000016">
    <property type="protein sequence ID" value="MST98205.1"/>
    <property type="molecule type" value="Genomic_DNA"/>
</dbReference>
<dbReference type="InterPro" id="IPR022496">
    <property type="entry name" value="T6A_TsaB"/>
</dbReference>